<feature type="transmembrane region" description="Helical" evidence="1">
    <location>
        <begin position="72"/>
        <end position="94"/>
    </location>
</feature>
<keyword evidence="1" id="KW-1133">Transmembrane helix</keyword>
<organism evidence="2 3">
    <name type="scientific">Alkalihalobacterium chitinilyticum</name>
    <dbReference type="NCBI Taxonomy" id="2980103"/>
    <lineage>
        <taxon>Bacteria</taxon>
        <taxon>Bacillati</taxon>
        <taxon>Bacillota</taxon>
        <taxon>Bacilli</taxon>
        <taxon>Bacillales</taxon>
        <taxon>Bacillaceae</taxon>
        <taxon>Alkalihalobacterium</taxon>
    </lineage>
</organism>
<feature type="transmembrane region" description="Helical" evidence="1">
    <location>
        <begin position="12"/>
        <end position="28"/>
    </location>
</feature>
<gene>
    <name evidence="2" type="ORF">N7Z68_07875</name>
</gene>
<evidence type="ECO:0000313" key="2">
    <source>
        <dbReference type="EMBL" id="MDE5413302.1"/>
    </source>
</evidence>
<evidence type="ECO:0000313" key="3">
    <source>
        <dbReference type="Proteomes" id="UP001148125"/>
    </source>
</evidence>
<comment type="caution">
    <text evidence="2">The sequence shown here is derived from an EMBL/GenBank/DDBJ whole genome shotgun (WGS) entry which is preliminary data.</text>
</comment>
<dbReference type="EMBL" id="JAOTPO010000004">
    <property type="protein sequence ID" value="MDE5413302.1"/>
    <property type="molecule type" value="Genomic_DNA"/>
</dbReference>
<protein>
    <recommendedName>
        <fullName evidence="4">DUF4181 domain-containing protein</fullName>
    </recommendedName>
</protein>
<name>A0ABT5VCY0_9BACI</name>
<sequence>MTDLITGREDLVLLIYCFILLWVNVSYLREHKKIKESLAEISSEEELDINPHSFSLLLFMMAFSFLRSWLFYILAILITGNLFVIILSAVLFIANVYQILFETSLAKVKKSKVRFYHVIGDTVFIAGFVIYYFAII</sequence>
<keyword evidence="1" id="KW-0812">Transmembrane</keyword>
<evidence type="ECO:0000256" key="1">
    <source>
        <dbReference type="SAM" id="Phobius"/>
    </source>
</evidence>
<dbReference type="RefSeq" id="WP_275117921.1">
    <property type="nucleotide sequence ID" value="NZ_JAOTPO010000004.1"/>
</dbReference>
<keyword evidence="3" id="KW-1185">Reference proteome</keyword>
<feature type="transmembrane region" description="Helical" evidence="1">
    <location>
        <begin position="115"/>
        <end position="135"/>
    </location>
</feature>
<accession>A0ABT5VCY0</accession>
<reference evidence="2" key="1">
    <citation type="submission" date="2024-05" db="EMBL/GenBank/DDBJ databases">
        <title>Alkalihalobacillus sp. strain MEB203 novel alkaliphilic bacterium from Lonar Lake, India.</title>
        <authorList>
            <person name="Joshi A."/>
            <person name="Thite S."/>
            <person name="Mengade P."/>
        </authorList>
    </citation>
    <scope>NUCLEOTIDE SEQUENCE</scope>
    <source>
        <strain evidence="2">MEB 203</strain>
    </source>
</reference>
<evidence type="ECO:0008006" key="4">
    <source>
        <dbReference type="Google" id="ProtNLM"/>
    </source>
</evidence>
<keyword evidence="1" id="KW-0472">Membrane</keyword>
<proteinExistence type="predicted"/>
<dbReference type="Proteomes" id="UP001148125">
    <property type="component" value="Unassembled WGS sequence"/>
</dbReference>